<dbReference type="InterPro" id="IPR025495">
    <property type="entry name" value="DUF4386"/>
</dbReference>
<dbReference type="RefSeq" id="WP_344615275.1">
    <property type="nucleotide sequence ID" value="NZ_BAAARV010000046.1"/>
</dbReference>
<evidence type="ECO:0000256" key="1">
    <source>
        <dbReference type="SAM" id="Phobius"/>
    </source>
</evidence>
<evidence type="ECO:0008006" key="4">
    <source>
        <dbReference type="Google" id="ProtNLM"/>
    </source>
</evidence>
<feature type="transmembrane region" description="Helical" evidence="1">
    <location>
        <begin position="69"/>
        <end position="95"/>
    </location>
</feature>
<name>A0ABN3GS07_9ACTN</name>
<feature type="transmembrane region" description="Helical" evidence="1">
    <location>
        <begin position="221"/>
        <end position="242"/>
    </location>
</feature>
<dbReference type="Pfam" id="PF14329">
    <property type="entry name" value="DUF4386"/>
    <property type="match status" value="1"/>
</dbReference>
<organism evidence="2 3">
    <name type="scientific">Dactylosporangium salmoneum</name>
    <dbReference type="NCBI Taxonomy" id="53361"/>
    <lineage>
        <taxon>Bacteria</taxon>
        <taxon>Bacillati</taxon>
        <taxon>Actinomycetota</taxon>
        <taxon>Actinomycetes</taxon>
        <taxon>Micromonosporales</taxon>
        <taxon>Micromonosporaceae</taxon>
        <taxon>Dactylosporangium</taxon>
    </lineage>
</organism>
<dbReference type="Proteomes" id="UP001501444">
    <property type="component" value="Unassembled WGS sequence"/>
</dbReference>
<keyword evidence="1" id="KW-1133">Transmembrane helix</keyword>
<feature type="transmembrane region" description="Helical" evidence="1">
    <location>
        <begin position="169"/>
        <end position="187"/>
    </location>
</feature>
<keyword evidence="1" id="KW-0812">Transmembrane</keyword>
<evidence type="ECO:0000313" key="2">
    <source>
        <dbReference type="EMBL" id="GAA2359412.1"/>
    </source>
</evidence>
<gene>
    <name evidence="2" type="ORF">GCM10010170_053680</name>
</gene>
<feature type="transmembrane region" description="Helical" evidence="1">
    <location>
        <begin position="107"/>
        <end position="126"/>
    </location>
</feature>
<keyword evidence="3" id="KW-1185">Reference proteome</keyword>
<keyword evidence="1" id="KW-0472">Membrane</keyword>
<reference evidence="2 3" key="1">
    <citation type="journal article" date="2019" name="Int. J. Syst. Evol. Microbiol.">
        <title>The Global Catalogue of Microorganisms (GCM) 10K type strain sequencing project: providing services to taxonomists for standard genome sequencing and annotation.</title>
        <authorList>
            <consortium name="The Broad Institute Genomics Platform"/>
            <consortium name="The Broad Institute Genome Sequencing Center for Infectious Disease"/>
            <person name="Wu L."/>
            <person name="Ma J."/>
        </authorList>
    </citation>
    <scope>NUCLEOTIDE SEQUENCE [LARGE SCALE GENOMIC DNA]</scope>
    <source>
        <strain evidence="2 3">JCM 3272</strain>
    </source>
</reference>
<protein>
    <recommendedName>
        <fullName evidence="4">DUF4386 domain-containing protein</fullName>
    </recommendedName>
</protein>
<proteinExistence type="predicted"/>
<dbReference type="EMBL" id="BAAARV010000046">
    <property type="protein sequence ID" value="GAA2359412.1"/>
    <property type="molecule type" value="Genomic_DNA"/>
</dbReference>
<feature type="transmembrane region" description="Helical" evidence="1">
    <location>
        <begin position="192"/>
        <end position="209"/>
    </location>
</feature>
<sequence length="254" mass="26578">MTALTPSPAAVGAHARGKRGTMIDRTSLRLPAALLLAGQLLFIVVTQLHTGGPANDHPAVFDEYAGSRAWTAVHLGQFAAMAVLLAGLLGMFLALDVQGSTARLARRFGAASAASALALYGVLQAVDGVALKQAVNAWASAPDAEKPARFASAEAIRWLEWGARSYQDILLGLALLLFAAAVVRMAGVPRPIAYLAGLSGLTYLAQGWVAGSEGFTPAQTILIVQAFVLNLAWMIWLVVVAWRAQGTKAPSPAR</sequence>
<evidence type="ECO:0000313" key="3">
    <source>
        <dbReference type="Proteomes" id="UP001501444"/>
    </source>
</evidence>
<comment type="caution">
    <text evidence="2">The sequence shown here is derived from an EMBL/GenBank/DDBJ whole genome shotgun (WGS) entry which is preliminary data.</text>
</comment>
<feature type="transmembrane region" description="Helical" evidence="1">
    <location>
        <begin position="28"/>
        <end position="49"/>
    </location>
</feature>
<accession>A0ABN3GS07</accession>